<feature type="domain" description="NmrA-like" evidence="1">
    <location>
        <begin position="2"/>
        <end position="244"/>
    </location>
</feature>
<dbReference type="PANTHER" id="PTHR47129:SF1">
    <property type="entry name" value="NMRA-LIKE DOMAIN-CONTAINING PROTEIN"/>
    <property type="match status" value="1"/>
</dbReference>
<evidence type="ECO:0000313" key="3">
    <source>
        <dbReference type="Proteomes" id="UP000635565"/>
    </source>
</evidence>
<evidence type="ECO:0000259" key="1">
    <source>
        <dbReference type="Pfam" id="PF05368"/>
    </source>
</evidence>
<proteinExistence type="predicted"/>
<dbReference type="InterPro" id="IPR052718">
    <property type="entry name" value="NmrA-type_oxidoreductase"/>
</dbReference>
<reference evidence="2 3" key="1">
    <citation type="journal article" date="2021" name="Int. J. Syst. Evol. Microbiol.">
        <title>Reticulibacter mediterranei gen. nov., sp. nov., within the new family Reticulibacteraceae fam. nov., and Ktedonospora formicarum gen. nov., sp. nov., Ktedonobacter robiniae sp. nov., Dictyobacter formicarum sp. nov. and Dictyobacter arantiisoli sp. nov., belonging to the class Ktedonobacteria.</title>
        <authorList>
            <person name="Yabe S."/>
            <person name="Zheng Y."/>
            <person name="Wang C.M."/>
            <person name="Sakai Y."/>
            <person name="Abe K."/>
            <person name="Yokota A."/>
            <person name="Donadio S."/>
            <person name="Cavaletti L."/>
            <person name="Monciardini P."/>
        </authorList>
    </citation>
    <scope>NUCLEOTIDE SEQUENCE [LARGE SCALE GENOMIC DNA]</scope>
    <source>
        <strain evidence="2 3">SOSP1-9</strain>
    </source>
</reference>
<dbReference type="Gene3D" id="3.90.25.10">
    <property type="entry name" value="UDP-galactose 4-epimerase, domain 1"/>
    <property type="match status" value="1"/>
</dbReference>
<sequence length="287" mass="30468">MIIVTGANGKLGRTIVKHLLELVPAEGIGVSVQNPEKARDLEQRGVRVRRGDFDDAASLVHAFEGASQVLIVSAPRLGEQALRQHQTAIDTAKAVGAQRILYTSQMAANPASPFAPAPDHAATEETLRALRVAFTSLRNGYYASSAVPLLGDAIETGEVVAPEDGPVAWTAHDDLARAAAITLTKGGLDSITPALTGSEALDLAGVAEIVSEVTGRPIRRVVVSDEEFRSHLLAHGSPEPMVNMYLGYFAASRQGEFATVDPTLARLIGRPPLTLRDVVKATLQMEK</sequence>
<dbReference type="EMBL" id="BNJJ01000002">
    <property type="protein sequence ID" value="GHO82705.1"/>
    <property type="molecule type" value="Genomic_DNA"/>
</dbReference>
<protein>
    <submittedName>
        <fullName evidence="2">NmrA family transcriptional regulator</fullName>
    </submittedName>
</protein>
<gene>
    <name evidence="2" type="ORF">KSZ_07110</name>
</gene>
<evidence type="ECO:0000313" key="2">
    <source>
        <dbReference type="EMBL" id="GHO82705.1"/>
    </source>
</evidence>
<name>A0ABQ3V9U9_9CHLR</name>
<dbReference type="PANTHER" id="PTHR47129">
    <property type="entry name" value="QUINONE OXIDOREDUCTASE 2"/>
    <property type="match status" value="1"/>
</dbReference>
<organism evidence="2 3">
    <name type="scientific">Dictyobacter formicarum</name>
    <dbReference type="NCBI Taxonomy" id="2778368"/>
    <lineage>
        <taxon>Bacteria</taxon>
        <taxon>Bacillati</taxon>
        <taxon>Chloroflexota</taxon>
        <taxon>Ktedonobacteria</taxon>
        <taxon>Ktedonobacterales</taxon>
        <taxon>Dictyobacteraceae</taxon>
        <taxon>Dictyobacter</taxon>
    </lineage>
</organism>
<dbReference type="Gene3D" id="3.40.50.720">
    <property type="entry name" value="NAD(P)-binding Rossmann-like Domain"/>
    <property type="match status" value="1"/>
</dbReference>
<keyword evidence="3" id="KW-1185">Reference proteome</keyword>
<dbReference type="SUPFAM" id="SSF51735">
    <property type="entry name" value="NAD(P)-binding Rossmann-fold domains"/>
    <property type="match status" value="1"/>
</dbReference>
<accession>A0ABQ3V9U9</accession>
<comment type="caution">
    <text evidence="2">The sequence shown here is derived from an EMBL/GenBank/DDBJ whole genome shotgun (WGS) entry which is preliminary data.</text>
</comment>
<dbReference type="RefSeq" id="WP_201360352.1">
    <property type="nucleotide sequence ID" value="NZ_BNJJ01000002.1"/>
</dbReference>
<dbReference type="InterPro" id="IPR008030">
    <property type="entry name" value="NmrA-like"/>
</dbReference>
<dbReference type="Pfam" id="PF05368">
    <property type="entry name" value="NmrA"/>
    <property type="match status" value="1"/>
</dbReference>
<dbReference type="InterPro" id="IPR036291">
    <property type="entry name" value="NAD(P)-bd_dom_sf"/>
</dbReference>
<dbReference type="Proteomes" id="UP000635565">
    <property type="component" value="Unassembled WGS sequence"/>
</dbReference>
<dbReference type="CDD" id="cd05269">
    <property type="entry name" value="TMR_SDR_a"/>
    <property type="match status" value="1"/>
</dbReference>